<dbReference type="InterPro" id="IPR025963">
    <property type="entry name" value="FLgD_Tudor"/>
</dbReference>
<evidence type="ECO:0000256" key="4">
    <source>
        <dbReference type="ARBA" id="ARBA00024746"/>
    </source>
</evidence>
<evidence type="ECO:0000313" key="8">
    <source>
        <dbReference type="EMBL" id="TSH95680.1"/>
    </source>
</evidence>
<dbReference type="Pfam" id="PF13860">
    <property type="entry name" value="FlgD_ig"/>
    <property type="match status" value="1"/>
</dbReference>
<protein>
    <recommendedName>
        <fullName evidence="2 5">Basal-body rod modification protein FlgD</fullName>
    </recommendedName>
</protein>
<keyword evidence="3 5" id="KW-1005">Bacterial flagellum biogenesis</keyword>
<dbReference type="Proteomes" id="UP000318405">
    <property type="component" value="Unassembled WGS sequence"/>
</dbReference>
<comment type="caution">
    <text evidence="8">The sequence shown here is derived from an EMBL/GenBank/DDBJ whole genome shotgun (WGS) entry which is preliminary data.</text>
</comment>
<dbReference type="OrthoDB" id="9785233at2"/>
<evidence type="ECO:0000259" key="6">
    <source>
        <dbReference type="Pfam" id="PF13860"/>
    </source>
</evidence>
<evidence type="ECO:0000256" key="2">
    <source>
        <dbReference type="ARBA" id="ARBA00016013"/>
    </source>
</evidence>
<evidence type="ECO:0000256" key="3">
    <source>
        <dbReference type="ARBA" id="ARBA00022795"/>
    </source>
</evidence>
<dbReference type="GO" id="GO:0044781">
    <property type="term" value="P:bacterial-type flagellum organization"/>
    <property type="evidence" value="ECO:0007669"/>
    <property type="project" value="UniProtKB-UniRule"/>
</dbReference>
<dbReference type="Gene3D" id="2.30.30.910">
    <property type="match status" value="1"/>
</dbReference>
<evidence type="ECO:0000256" key="1">
    <source>
        <dbReference type="ARBA" id="ARBA00010577"/>
    </source>
</evidence>
<reference evidence="8 9" key="1">
    <citation type="submission" date="2019-07" db="EMBL/GenBank/DDBJ databases">
        <title>Qingshengfaniella alkalisoli gen. nov., sp. nov., isolated from saline soil.</title>
        <authorList>
            <person name="Xu L."/>
            <person name="Huang X.-X."/>
            <person name="Sun J.-Q."/>
        </authorList>
    </citation>
    <scope>NUCLEOTIDE SEQUENCE [LARGE SCALE GENOMIC DNA]</scope>
    <source>
        <strain evidence="8 9">DSM 27279</strain>
    </source>
</reference>
<dbReference type="Pfam" id="PF13861">
    <property type="entry name" value="FLgD_tudor"/>
    <property type="match status" value="1"/>
</dbReference>
<dbReference type="AlphaFoldDB" id="A0A556ARY6"/>
<accession>A0A556ARY6</accession>
<dbReference type="RefSeq" id="WP_143947969.1">
    <property type="nucleotide sequence ID" value="NZ_BAABMB010000002.1"/>
</dbReference>
<keyword evidence="8" id="KW-0969">Cilium</keyword>
<sequence length="223" mass="22751">MTTVSSSQNSTAAALAQSGAGANSLSNEIQDRFLTLLITQLKNQDPLNPMDNAEVTSQLAQLSTVNGITQLNNTLLAVSGQIDISQSLQATALVGREVLVPGEKISVGNGVSTPFGIDVISPTADVTVSIVDNAGNVVRKFELGAQAVGVYNVEWDGKDSVGADVPDGAYRAVVSGTDASGNAVTVGTLTYGKVGSVAYAADGLKLDLGLAGTVGLFDIRKVL</sequence>
<dbReference type="Gene3D" id="2.60.40.4070">
    <property type="match status" value="1"/>
</dbReference>
<dbReference type="InterPro" id="IPR025965">
    <property type="entry name" value="FlgD/Vpr_Ig-like"/>
</dbReference>
<keyword evidence="8" id="KW-0966">Cell projection</keyword>
<evidence type="ECO:0000256" key="5">
    <source>
        <dbReference type="RuleBase" id="RU362076"/>
    </source>
</evidence>
<organism evidence="8 9">
    <name type="scientific">Verticiella sediminum</name>
    <dbReference type="NCBI Taxonomy" id="1247510"/>
    <lineage>
        <taxon>Bacteria</taxon>
        <taxon>Pseudomonadati</taxon>
        <taxon>Pseudomonadota</taxon>
        <taxon>Betaproteobacteria</taxon>
        <taxon>Burkholderiales</taxon>
        <taxon>Alcaligenaceae</taxon>
        <taxon>Verticiella</taxon>
    </lineage>
</organism>
<proteinExistence type="inferred from homology"/>
<feature type="domain" description="FlgD Tudor-like" evidence="7">
    <location>
        <begin position="85"/>
        <end position="220"/>
    </location>
</feature>
<evidence type="ECO:0000259" key="7">
    <source>
        <dbReference type="Pfam" id="PF13861"/>
    </source>
</evidence>
<dbReference type="EMBL" id="VLTJ01000020">
    <property type="protein sequence ID" value="TSH95680.1"/>
    <property type="molecule type" value="Genomic_DNA"/>
</dbReference>
<feature type="domain" description="FlgD/Vpr Ig-like" evidence="6">
    <location>
        <begin position="105"/>
        <end position="179"/>
    </location>
</feature>
<comment type="similarity">
    <text evidence="1 5">Belongs to the FlgD family.</text>
</comment>
<evidence type="ECO:0000313" key="9">
    <source>
        <dbReference type="Proteomes" id="UP000318405"/>
    </source>
</evidence>
<keyword evidence="9" id="KW-1185">Reference proteome</keyword>
<comment type="function">
    <text evidence="4 5">Required for flagellar hook formation. May act as a scaffolding protein.</text>
</comment>
<dbReference type="Pfam" id="PF03963">
    <property type="entry name" value="FlgD"/>
    <property type="match status" value="1"/>
</dbReference>
<keyword evidence="8" id="KW-0282">Flagellum</keyword>
<dbReference type="InterPro" id="IPR005648">
    <property type="entry name" value="FlgD"/>
</dbReference>
<gene>
    <name evidence="8" type="primary">flgD</name>
    <name evidence="8" type="ORF">FOZ76_09780</name>
</gene>
<name>A0A556ARY6_9BURK</name>